<feature type="chain" id="PRO_5013002701" evidence="2">
    <location>
        <begin position="23"/>
        <end position="249"/>
    </location>
</feature>
<evidence type="ECO:0000256" key="1">
    <source>
        <dbReference type="PROSITE-ProRule" id="PRU00339"/>
    </source>
</evidence>
<dbReference type="PROSITE" id="PS50293">
    <property type="entry name" value="TPR_REGION"/>
    <property type="match status" value="2"/>
</dbReference>
<dbReference type="Pfam" id="PF13414">
    <property type="entry name" value="TPR_11"/>
    <property type="match status" value="2"/>
</dbReference>
<dbReference type="Proteomes" id="UP000189681">
    <property type="component" value="Unassembled WGS sequence"/>
</dbReference>
<evidence type="ECO:0000313" key="4">
    <source>
        <dbReference type="Proteomes" id="UP000189681"/>
    </source>
</evidence>
<keyword evidence="1" id="KW-0802">TPR repeat</keyword>
<feature type="repeat" description="TPR" evidence="1">
    <location>
        <begin position="178"/>
        <end position="211"/>
    </location>
</feature>
<gene>
    <name evidence="3" type="ORF">AYP45_03460</name>
</gene>
<name>A0A1V4AWD9_9BACT</name>
<feature type="signal peptide" evidence="2">
    <location>
        <begin position="1"/>
        <end position="22"/>
    </location>
</feature>
<proteinExistence type="predicted"/>
<dbReference type="PANTHER" id="PTHR44523:SF1">
    <property type="entry name" value="TETRATRICOPEPTIDE REPEAT PROTEIN 13"/>
    <property type="match status" value="1"/>
</dbReference>
<feature type="repeat" description="TPR" evidence="1">
    <location>
        <begin position="139"/>
        <end position="172"/>
    </location>
</feature>
<keyword evidence="2" id="KW-0732">Signal</keyword>
<dbReference type="PANTHER" id="PTHR44523">
    <property type="entry name" value="TETRATRICOPEPTIDE REPEAT PROTEIN 13"/>
    <property type="match status" value="1"/>
</dbReference>
<evidence type="ECO:0000256" key="2">
    <source>
        <dbReference type="SAM" id="SignalP"/>
    </source>
</evidence>
<dbReference type="AlphaFoldDB" id="A0A1V4AWD9"/>
<protein>
    <submittedName>
        <fullName evidence="3">Uncharacterized protein</fullName>
    </submittedName>
</protein>
<accession>A0A1V4AWD9</accession>
<dbReference type="InterPro" id="IPR011990">
    <property type="entry name" value="TPR-like_helical_dom_sf"/>
</dbReference>
<sequence>MKNQLILLLSFLSLLLNLSCNKSDTSYPNMGVLYNSKGNHDEKYEGEKLLTDAPPVPDSQQITGKLNTMSTADLFQFALTCGNQGNYSEALMAYHMILERDKNYPDVYYYQGLLYRDMGLLDEAICAFQTAITQNPDSAEAHYNLGYAYRGKGLHHEAIPHYQKSLTLLPEDKTKQKASVHYNLGFSYFSHGMIDDAISEFNKALAYKPKDREIHQKLGIAYTAKGWTDKAKDEFSRYHEDEKPIRKIP</sequence>
<comment type="caution">
    <text evidence="3">The sequence shown here is derived from an EMBL/GenBank/DDBJ whole genome shotgun (WGS) entry which is preliminary data.</text>
</comment>
<dbReference type="InterPro" id="IPR019734">
    <property type="entry name" value="TPR_rpt"/>
</dbReference>
<dbReference type="Gene3D" id="1.25.40.10">
    <property type="entry name" value="Tetratricopeptide repeat domain"/>
    <property type="match status" value="2"/>
</dbReference>
<evidence type="ECO:0000313" key="3">
    <source>
        <dbReference type="EMBL" id="OOP57433.1"/>
    </source>
</evidence>
<reference evidence="3 4" key="1">
    <citation type="journal article" date="2017" name="Water Res.">
        <title>Discovery and metagenomic analysis of an anammox bacterial enrichment related to Candidatus "Brocadia caroliniensis" in a full-scale glycerol-fed nitritation-denitritation separate centrate treatment process.</title>
        <authorList>
            <person name="Park H."/>
            <person name="Brotto A.C."/>
            <person name="van Loosdrecht M.C."/>
            <person name="Chandran K."/>
        </authorList>
    </citation>
    <scope>NUCLEOTIDE SEQUENCE [LARGE SCALE GENOMIC DNA]</scope>
    <source>
        <strain evidence="3">26THWARD</strain>
    </source>
</reference>
<organism evidence="3 4">
    <name type="scientific">Candidatus Brocadia carolinensis</name>
    <dbReference type="NCBI Taxonomy" id="1004156"/>
    <lineage>
        <taxon>Bacteria</taxon>
        <taxon>Pseudomonadati</taxon>
        <taxon>Planctomycetota</taxon>
        <taxon>Candidatus Brocadiia</taxon>
        <taxon>Candidatus Brocadiales</taxon>
        <taxon>Candidatus Brocadiaceae</taxon>
        <taxon>Candidatus Brocadia</taxon>
    </lineage>
</organism>
<dbReference type="PROSITE" id="PS50005">
    <property type="entry name" value="TPR"/>
    <property type="match status" value="3"/>
</dbReference>
<feature type="repeat" description="TPR" evidence="1">
    <location>
        <begin position="105"/>
        <end position="138"/>
    </location>
</feature>
<dbReference type="SUPFAM" id="SSF48452">
    <property type="entry name" value="TPR-like"/>
    <property type="match status" value="1"/>
</dbReference>
<dbReference type="SMART" id="SM00028">
    <property type="entry name" value="TPR"/>
    <property type="match status" value="4"/>
</dbReference>
<dbReference type="EMBL" id="AYTS01000033">
    <property type="protein sequence ID" value="OOP57433.1"/>
    <property type="molecule type" value="Genomic_DNA"/>
</dbReference>
<dbReference type="STRING" id="1004156.AYP45_03460"/>